<evidence type="ECO:0000256" key="6">
    <source>
        <dbReference type="ARBA" id="ARBA00023180"/>
    </source>
</evidence>
<dbReference type="STRING" id="164328.H3GJN3"/>
<reference evidence="10" key="2">
    <citation type="submission" date="2015-06" db="UniProtKB">
        <authorList>
            <consortium name="EnsemblProtists"/>
        </authorList>
    </citation>
    <scope>IDENTIFICATION</scope>
    <source>
        <strain evidence="10">Pr102</strain>
    </source>
</reference>
<name>H3GJN3_PHYRM</name>
<keyword evidence="5" id="KW-0443">Lipid metabolism</keyword>
<keyword evidence="11" id="KW-1185">Reference proteome</keyword>
<dbReference type="InterPro" id="IPR029058">
    <property type="entry name" value="AB_hydrolase_fold"/>
</dbReference>
<evidence type="ECO:0000256" key="4">
    <source>
        <dbReference type="ARBA" id="ARBA00022963"/>
    </source>
</evidence>
<protein>
    <recommendedName>
        <fullName evidence="9">Partial AB-hydrolase lipase domain-containing protein</fullName>
    </recommendedName>
</protein>
<dbReference type="EMBL" id="DS566015">
    <property type="status" value="NOT_ANNOTATED_CDS"/>
    <property type="molecule type" value="Genomic_DNA"/>
</dbReference>
<evidence type="ECO:0000256" key="7">
    <source>
        <dbReference type="SAM" id="MobiDB-lite"/>
    </source>
</evidence>
<dbReference type="InterPro" id="IPR006693">
    <property type="entry name" value="AB_hydrolase_lipase"/>
</dbReference>
<dbReference type="FunFam" id="3.40.50.1820:FF:000057">
    <property type="entry name" value="Lipase"/>
    <property type="match status" value="1"/>
</dbReference>
<evidence type="ECO:0000313" key="10">
    <source>
        <dbReference type="EnsemblProtists" id="Phyra76385"/>
    </source>
</evidence>
<keyword evidence="3" id="KW-0378">Hydrolase</keyword>
<comment type="similarity">
    <text evidence="1">Belongs to the AB hydrolase superfamily. Lipase family.</text>
</comment>
<feature type="compositionally biased region" description="Low complexity" evidence="7">
    <location>
        <begin position="466"/>
        <end position="476"/>
    </location>
</feature>
<dbReference type="PANTHER" id="PTHR11005">
    <property type="entry name" value="LYSOSOMAL ACID LIPASE-RELATED"/>
    <property type="match status" value="1"/>
</dbReference>
<dbReference type="eggNOG" id="KOG2624">
    <property type="taxonomic scope" value="Eukaryota"/>
</dbReference>
<evidence type="ECO:0000256" key="5">
    <source>
        <dbReference type="ARBA" id="ARBA00023098"/>
    </source>
</evidence>
<feature type="domain" description="Partial AB-hydrolase lipase" evidence="9">
    <location>
        <begin position="49"/>
        <end position="114"/>
    </location>
</feature>
<dbReference type="GO" id="GO:0016298">
    <property type="term" value="F:lipase activity"/>
    <property type="evidence" value="ECO:0000318"/>
    <property type="project" value="GO_Central"/>
</dbReference>
<evidence type="ECO:0000256" key="3">
    <source>
        <dbReference type="ARBA" id="ARBA00022801"/>
    </source>
</evidence>
<dbReference type="Pfam" id="PF04083">
    <property type="entry name" value="Abhydro_lipase"/>
    <property type="match status" value="1"/>
</dbReference>
<dbReference type="InParanoid" id="H3GJN3"/>
<evidence type="ECO:0000256" key="1">
    <source>
        <dbReference type="ARBA" id="ARBA00010701"/>
    </source>
</evidence>
<keyword evidence="4" id="KW-0442">Lipid degradation</keyword>
<evidence type="ECO:0000259" key="9">
    <source>
        <dbReference type="Pfam" id="PF04083"/>
    </source>
</evidence>
<feature type="region of interest" description="Disordered" evidence="7">
    <location>
        <begin position="439"/>
        <end position="476"/>
    </location>
</feature>
<evidence type="ECO:0000256" key="8">
    <source>
        <dbReference type="SAM" id="SignalP"/>
    </source>
</evidence>
<proteinExistence type="inferred from homology"/>
<dbReference type="VEuPathDB" id="FungiDB:KRP23_3423"/>
<keyword evidence="6" id="KW-0325">Glycoprotein</keyword>
<dbReference type="GO" id="GO:0006629">
    <property type="term" value="P:lipid metabolic process"/>
    <property type="evidence" value="ECO:0000318"/>
    <property type="project" value="GO_Central"/>
</dbReference>
<dbReference type="EnsemblProtists" id="Phyra76385">
    <property type="protein sequence ID" value="Phyra76385"/>
    <property type="gene ID" value="Phyra76385"/>
</dbReference>
<accession>H3GJN3</accession>
<feature type="chain" id="PRO_5003586229" description="Partial AB-hydrolase lipase domain-containing protein" evidence="8">
    <location>
        <begin position="30"/>
        <end position="476"/>
    </location>
</feature>
<dbReference type="VEuPathDB" id="FungiDB:KRP22_3338"/>
<dbReference type="GO" id="GO:0016042">
    <property type="term" value="P:lipid catabolic process"/>
    <property type="evidence" value="ECO:0007669"/>
    <property type="project" value="UniProtKB-KW"/>
</dbReference>
<evidence type="ECO:0000256" key="2">
    <source>
        <dbReference type="ARBA" id="ARBA00022729"/>
    </source>
</evidence>
<dbReference type="SUPFAM" id="SSF53474">
    <property type="entry name" value="alpha/beta-Hydrolases"/>
    <property type="match status" value="1"/>
</dbReference>
<reference evidence="11" key="1">
    <citation type="journal article" date="2006" name="Science">
        <title>Phytophthora genome sequences uncover evolutionary origins and mechanisms of pathogenesis.</title>
        <authorList>
            <person name="Tyler B.M."/>
            <person name="Tripathy S."/>
            <person name="Zhang X."/>
            <person name="Dehal P."/>
            <person name="Jiang R.H."/>
            <person name="Aerts A."/>
            <person name="Arredondo F.D."/>
            <person name="Baxter L."/>
            <person name="Bensasson D."/>
            <person name="Beynon J.L."/>
            <person name="Chapman J."/>
            <person name="Damasceno C.M."/>
            <person name="Dorrance A.E."/>
            <person name="Dou D."/>
            <person name="Dickerman A.W."/>
            <person name="Dubchak I.L."/>
            <person name="Garbelotto M."/>
            <person name="Gijzen M."/>
            <person name="Gordon S.G."/>
            <person name="Govers F."/>
            <person name="Grunwald N.J."/>
            <person name="Huang W."/>
            <person name="Ivors K.L."/>
            <person name="Jones R.W."/>
            <person name="Kamoun S."/>
            <person name="Krampis K."/>
            <person name="Lamour K.H."/>
            <person name="Lee M.K."/>
            <person name="McDonald W.H."/>
            <person name="Medina M."/>
            <person name="Meijer H.J."/>
            <person name="Nordberg E.K."/>
            <person name="Maclean D.J."/>
            <person name="Ospina-Giraldo M.D."/>
            <person name="Morris P.F."/>
            <person name="Phuntumart V."/>
            <person name="Putnam N.H."/>
            <person name="Rash S."/>
            <person name="Rose J.K."/>
            <person name="Sakihama Y."/>
            <person name="Salamov A.A."/>
            <person name="Savidor A."/>
            <person name="Scheuring C.F."/>
            <person name="Smith B.M."/>
            <person name="Sobral B.W."/>
            <person name="Terry A."/>
            <person name="Torto-Alalibo T.A."/>
            <person name="Win J."/>
            <person name="Xu Z."/>
            <person name="Zhang H."/>
            <person name="Grigoriev I.V."/>
            <person name="Rokhsar D.S."/>
            <person name="Boore J.L."/>
        </authorList>
    </citation>
    <scope>NUCLEOTIDE SEQUENCE [LARGE SCALE GENOMIC DNA]</scope>
    <source>
        <strain evidence="11">Pr102</strain>
    </source>
</reference>
<organism evidence="10 11">
    <name type="scientific">Phytophthora ramorum</name>
    <name type="common">Sudden oak death agent</name>
    <dbReference type="NCBI Taxonomy" id="164328"/>
    <lineage>
        <taxon>Eukaryota</taxon>
        <taxon>Sar</taxon>
        <taxon>Stramenopiles</taxon>
        <taxon>Oomycota</taxon>
        <taxon>Peronosporomycetes</taxon>
        <taxon>Peronosporales</taxon>
        <taxon>Peronosporaceae</taxon>
        <taxon>Phytophthora</taxon>
    </lineage>
</organism>
<feature type="signal peptide" evidence="8">
    <location>
        <begin position="1"/>
        <end position="29"/>
    </location>
</feature>
<dbReference type="HOGENOM" id="CLU_010974_0_2_1"/>
<keyword evidence="2 8" id="KW-0732">Signal</keyword>
<dbReference type="AlphaFoldDB" id="H3GJN3"/>
<evidence type="ECO:0000313" key="11">
    <source>
        <dbReference type="Proteomes" id="UP000005238"/>
    </source>
</evidence>
<dbReference type="OMA" id="WRMYNEI"/>
<dbReference type="Gene3D" id="3.40.50.1820">
    <property type="entry name" value="alpha/beta hydrolase"/>
    <property type="match status" value="1"/>
</dbReference>
<sequence>MSLWRSPLLQCIVWSFVVLVAIGSVRVTGETEAAEVAEVDVDDDVGRNVVEIVEARGYFVETHKVTTADNYVLTTYRLPKTYDESQSEAEPTANKPVVLLQHGLLDSSFTFVSNFRNQSLAFVLVDAGYDVWLANNRGTTWSREHLTYTDDDDEFWEFSWEDMGKYDLPAEIDYVLNEAQSSTLSFVGHSEGTSQAFVGFSIDQKLAQKVSYFAALAPVAWTGQLTAKIFKTMATMHLEKWFQAFGISEFSTKSTFLQEIIGGFACTIADKLCNSAVSLVAGPSVSTNTSRIPVYISQTPAGTSVKNMAHYAQNIRDNTFASYDYGCKCKRNSDIVKCPVSKCENKKVYGSFDPPAFPIGKMVYPRTGFYIGSADTIATTADIEKLREALPSGTIVHELAVQEYSHLDLTWAYNANEKVYQDLLAQLDKYQGVGYARETTATDSASRSTDNDLASAGTESEEITESRTSFSFRQLD</sequence>
<feature type="compositionally biased region" description="Low complexity" evidence="7">
    <location>
        <begin position="439"/>
        <end position="448"/>
    </location>
</feature>
<dbReference type="Proteomes" id="UP000005238">
    <property type="component" value="Unassembled WGS sequence"/>
</dbReference>